<dbReference type="SUPFAM" id="SSF52799">
    <property type="entry name" value="(Phosphotyrosine protein) phosphatases II"/>
    <property type="match status" value="1"/>
</dbReference>
<dbReference type="Gene3D" id="3.90.190.10">
    <property type="entry name" value="Protein tyrosine phosphatase superfamily"/>
    <property type="match status" value="1"/>
</dbReference>
<gene>
    <name evidence="2" type="ORF">TMPK1_16360</name>
</gene>
<dbReference type="InterPro" id="IPR000387">
    <property type="entry name" value="Tyr_Pase_dom"/>
</dbReference>
<dbReference type="AlphaFoldDB" id="A0A8S8XCK8"/>
<dbReference type="Proteomes" id="UP000681075">
    <property type="component" value="Unassembled WGS sequence"/>
</dbReference>
<comment type="caution">
    <text evidence="2">The sequence shown here is derived from an EMBL/GenBank/DDBJ whole genome shotgun (WGS) entry which is preliminary data.</text>
</comment>
<reference evidence="2" key="1">
    <citation type="submission" date="2021-02" db="EMBL/GenBank/DDBJ databases">
        <title>Genome sequence of Rhodospirillales sp. strain TMPK1 isolated from soil.</title>
        <authorList>
            <person name="Nakai R."/>
            <person name="Kusada H."/>
            <person name="Tamaki H."/>
        </authorList>
    </citation>
    <scope>NUCLEOTIDE SEQUENCE</scope>
    <source>
        <strain evidence="2">TMPK1</strain>
    </source>
</reference>
<evidence type="ECO:0000313" key="3">
    <source>
        <dbReference type="Proteomes" id="UP000681075"/>
    </source>
</evidence>
<dbReference type="EMBL" id="BOPV01000001">
    <property type="protein sequence ID" value="GIL39399.1"/>
    <property type="molecule type" value="Genomic_DNA"/>
</dbReference>
<name>A0A8S8XCK8_9PROT</name>
<protein>
    <submittedName>
        <fullName evidence="2">Protein-tyrosine-phosphatase</fullName>
    </submittedName>
</protein>
<dbReference type="PROSITE" id="PS50056">
    <property type="entry name" value="TYR_PHOSPHATASE_2"/>
    <property type="match status" value="1"/>
</dbReference>
<accession>A0A8S8XCK8</accession>
<organism evidence="2 3">
    <name type="scientific">Roseiterribacter gracilis</name>
    <dbReference type="NCBI Taxonomy" id="2812848"/>
    <lineage>
        <taxon>Bacteria</taxon>
        <taxon>Pseudomonadati</taxon>
        <taxon>Pseudomonadota</taxon>
        <taxon>Alphaproteobacteria</taxon>
        <taxon>Rhodospirillales</taxon>
        <taxon>Roseiterribacteraceae</taxon>
        <taxon>Roseiterribacter</taxon>
    </lineage>
</organism>
<sequence length="189" mass="20616">MPIPFHLTVCGLHELDGAADPHATHVLSILDPGMPQPAPFAAWPAHARLELRFDDIIEETPGLAAPTADHIAQVLDFGQSLATERDGHLLVHCYAGISRSSASMYLLLAQARPDRAPAELLAEVARIRPQIWPNLRMVELGDAALGRNGALTEPLAAHYARRLKGEPSLNDVMRRLGRAREIALARTVR</sequence>
<proteinExistence type="predicted"/>
<keyword evidence="3" id="KW-1185">Reference proteome</keyword>
<feature type="domain" description="Tyrosine specific protein phosphatases" evidence="1">
    <location>
        <begin position="75"/>
        <end position="131"/>
    </location>
</feature>
<dbReference type="InterPro" id="IPR016130">
    <property type="entry name" value="Tyr_Pase_AS"/>
</dbReference>
<dbReference type="InterPro" id="IPR029021">
    <property type="entry name" value="Prot-tyrosine_phosphatase-like"/>
</dbReference>
<dbReference type="PROSITE" id="PS00383">
    <property type="entry name" value="TYR_PHOSPHATASE_1"/>
    <property type="match status" value="1"/>
</dbReference>
<evidence type="ECO:0000259" key="1">
    <source>
        <dbReference type="PROSITE" id="PS50056"/>
    </source>
</evidence>
<evidence type="ECO:0000313" key="2">
    <source>
        <dbReference type="EMBL" id="GIL39399.1"/>
    </source>
</evidence>